<dbReference type="InterPro" id="IPR005501">
    <property type="entry name" value="LamB/YcsF/PxpA-like"/>
</dbReference>
<comment type="function">
    <text evidence="1">Catalyzes the cleavage of 5-oxoproline to form L-glutamate coupled to the hydrolysis of ATP to ADP and inorganic phosphate.</text>
</comment>
<keyword evidence="1" id="KW-0067">ATP-binding</keyword>
<dbReference type="GO" id="GO:0005975">
    <property type="term" value="P:carbohydrate metabolic process"/>
    <property type="evidence" value="ECO:0007669"/>
    <property type="project" value="InterPro"/>
</dbReference>
<dbReference type="EMBL" id="FMBM01000002">
    <property type="protein sequence ID" value="SCC81983.1"/>
    <property type="molecule type" value="Genomic_DNA"/>
</dbReference>
<name>A0A0P7X896_9HYPH</name>
<dbReference type="PATRIC" id="fig|1653334.4.peg.2464"/>
<evidence type="ECO:0000313" key="5">
    <source>
        <dbReference type="Proteomes" id="UP000182800"/>
    </source>
</evidence>
<dbReference type="NCBIfam" id="NF003816">
    <property type="entry name" value="PRK05406.1-5"/>
    <property type="match status" value="1"/>
</dbReference>
<accession>A0A0P7X896</accession>
<reference evidence="2 4" key="1">
    <citation type="submission" date="2015-09" db="EMBL/GenBank/DDBJ databases">
        <title>Identification and resolution of microdiversity through metagenomic sequencing of parallel consortia.</title>
        <authorList>
            <person name="Nelson W.C."/>
            <person name="Romine M.F."/>
            <person name="Lindemann S.R."/>
        </authorList>
    </citation>
    <scope>NUCLEOTIDE SEQUENCE [LARGE SCALE GENOMIC DNA]</scope>
    <source>
        <strain evidence="2">HL-109</strain>
    </source>
</reference>
<dbReference type="Gene3D" id="3.20.20.370">
    <property type="entry name" value="Glycoside hydrolase/deacetylase"/>
    <property type="match status" value="1"/>
</dbReference>
<dbReference type="AlphaFoldDB" id="A0A0P7X896"/>
<evidence type="ECO:0000313" key="4">
    <source>
        <dbReference type="Proteomes" id="UP000050497"/>
    </source>
</evidence>
<dbReference type="Pfam" id="PF03746">
    <property type="entry name" value="LamB_YcsF"/>
    <property type="match status" value="1"/>
</dbReference>
<gene>
    <name evidence="1" type="primary">pxpA</name>
    <name evidence="3" type="ORF">GA0071312_2957</name>
    <name evidence="2" type="ORF">HLUCCO17_06940</name>
</gene>
<dbReference type="Proteomes" id="UP000050497">
    <property type="component" value="Unassembled WGS sequence"/>
</dbReference>
<keyword evidence="1" id="KW-0547">Nucleotide-binding</keyword>
<proteinExistence type="inferred from homology"/>
<dbReference type="HAMAP" id="MF_00691">
    <property type="entry name" value="PxpA"/>
    <property type="match status" value="1"/>
</dbReference>
<comment type="similarity">
    <text evidence="1">Belongs to the LamB/PxpA family.</text>
</comment>
<dbReference type="SUPFAM" id="SSF88713">
    <property type="entry name" value="Glycoside hydrolase/deacetylase"/>
    <property type="match status" value="1"/>
</dbReference>
<dbReference type="InterPro" id="IPR011330">
    <property type="entry name" value="Glyco_hydro/deAcase_b/a-brl"/>
</dbReference>
<keyword evidence="1" id="KW-0378">Hydrolase</keyword>
<dbReference type="Proteomes" id="UP000182800">
    <property type="component" value="Unassembled WGS sequence"/>
</dbReference>
<dbReference type="STRING" id="1653334.GA0071312_2957"/>
<dbReference type="CDD" id="cd10787">
    <property type="entry name" value="LamB_YcsF_like"/>
    <property type="match status" value="1"/>
</dbReference>
<sequence length="255" mass="27018">MMRVDLNCDMGEGFGAWKMGDDDAMLDIVTSANVACGWHAGDPGIMHHTAALAKDKGVAIGAHPGFNDLWGFGRRVIAGHSMDDLEKQVAYQIGALQACASLAGHRVTHVKPHGALGNLSQADDDIAMAIGRAIKGVDATLVYMVMPTQATERAAEKLGLAMAREAFADRTYDDTGNLTSRKVEGAIIHDPTFAAARVLRMIEDGEITTVTGGKIKAQIDSICVHGDNPAAIGMARAVRDALIAKDIAVRPFIET</sequence>
<dbReference type="GO" id="GO:0017168">
    <property type="term" value="F:5-oxoprolinase (ATP-hydrolyzing) activity"/>
    <property type="evidence" value="ECO:0007669"/>
    <property type="project" value="UniProtKB-UniRule"/>
</dbReference>
<organism evidence="2 4">
    <name type="scientific">Saliniramus fredricksonii</name>
    <dbReference type="NCBI Taxonomy" id="1653334"/>
    <lineage>
        <taxon>Bacteria</taxon>
        <taxon>Pseudomonadati</taxon>
        <taxon>Pseudomonadota</taxon>
        <taxon>Alphaproteobacteria</taxon>
        <taxon>Hyphomicrobiales</taxon>
        <taxon>Salinarimonadaceae</taxon>
        <taxon>Saliniramus</taxon>
    </lineage>
</organism>
<evidence type="ECO:0000313" key="3">
    <source>
        <dbReference type="EMBL" id="SCC81983.1"/>
    </source>
</evidence>
<evidence type="ECO:0000256" key="1">
    <source>
        <dbReference type="HAMAP-Rule" id="MF_00691"/>
    </source>
</evidence>
<dbReference type="PANTHER" id="PTHR30292">
    <property type="entry name" value="UNCHARACTERIZED PROTEIN YBGL-RELATED"/>
    <property type="match status" value="1"/>
</dbReference>
<keyword evidence="5" id="KW-1185">Reference proteome</keyword>
<comment type="caution">
    <text evidence="2">The sequence shown here is derived from an EMBL/GenBank/DDBJ whole genome shotgun (WGS) entry which is preliminary data.</text>
</comment>
<comment type="catalytic activity">
    <reaction evidence="1">
        <text>5-oxo-L-proline + ATP + 2 H2O = L-glutamate + ADP + phosphate + H(+)</text>
        <dbReference type="Rhea" id="RHEA:10348"/>
        <dbReference type="ChEBI" id="CHEBI:15377"/>
        <dbReference type="ChEBI" id="CHEBI:15378"/>
        <dbReference type="ChEBI" id="CHEBI:29985"/>
        <dbReference type="ChEBI" id="CHEBI:30616"/>
        <dbReference type="ChEBI" id="CHEBI:43474"/>
        <dbReference type="ChEBI" id="CHEBI:58402"/>
        <dbReference type="ChEBI" id="CHEBI:456216"/>
        <dbReference type="EC" id="3.5.2.9"/>
    </reaction>
</comment>
<dbReference type="EC" id="3.5.2.9" evidence="1"/>
<dbReference type="EMBL" id="LJSX01000008">
    <property type="protein sequence ID" value="KPQ11367.1"/>
    <property type="molecule type" value="Genomic_DNA"/>
</dbReference>
<comment type="subunit">
    <text evidence="1">Forms a complex composed of PxpA, PxpB and PxpC.</text>
</comment>
<evidence type="ECO:0000313" key="2">
    <source>
        <dbReference type="EMBL" id="KPQ11367.1"/>
    </source>
</evidence>
<dbReference type="GO" id="GO:0005524">
    <property type="term" value="F:ATP binding"/>
    <property type="evidence" value="ECO:0007669"/>
    <property type="project" value="UniProtKB-UniRule"/>
</dbReference>
<protein>
    <recommendedName>
        <fullName evidence="1">5-oxoprolinase subunit A</fullName>
        <shortName evidence="1">5-OPase subunit A</shortName>
        <ecNumber evidence="1">3.5.2.9</ecNumber>
    </recommendedName>
    <alternativeName>
        <fullName evidence="1">5-oxoprolinase (ATP-hydrolyzing) subunit A</fullName>
    </alternativeName>
</protein>
<dbReference type="NCBIfam" id="NF003814">
    <property type="entry name" value="PRK05406.1-3"/>
    <property type="match status" value="1"/>
</dbReference>
<dbReference type="PANTHER" id="PTHR30292:SF0">
    <property type="entry name" value="5-OXOPROLINASE SUBUNIT A"/>
    <property type="match status" value="1"/>
</dbReference>
<reference evidence="3 5" key="2">
    <citation type="submission" date="2016-08" db="EMBL/GenBank/DDBJ databases">
        <authorList>
            <person name="Varghese N."/>
            <person name="Submissions Spin"/>
        </authorList>
    </citation>
    <scope>NUCLEOTIDE SEQUENCE [LARGE SCALE GENOMIC DNA]</scope>
    <source>
        <strain evidence="3 5">HL-109</strain>
    </source>
</reference>